<protein>
    <submittedName>
        <fullName evidence="1">Uncharacterized protein</fullName>
    </submittedName>
</protein>
<reference evidence="1 2" key="1">
    <citation type="journal article" date="2014" name="World J. Microbiol. Biotechnol.">
        <title>Biodiversity and physiological characteristics of Antarctic and Arctic lichens-associated bacteria.</title>
        <authorList>
            <person name="Lee Y.M."/>
            <person name="Kim E.H."/>
            <person name="Lee H.K."/>
            <person name="Hong S.G."/>
        </authorList>
    </citation>
    <scope>NUCLEOTIDE SEQUENCE [LARGE SCALE GENOMIC DNA]</scope>
    <source>
        <strain evidence="1 2">PAMC 26569</strain>
    </source>
</reference>
<organism evidence="1 2">
    <name type="scientific">Lichenicola cladoniae</name>
    <dbReference type="NCBI Taxonomy" id="1484109"/>
    <lineage>
        <taxon>Bacteria</taxon>
        <taxon>Pseudomonadati</taxon>
        <taxon>Pseudomonadota</taxon>
        <taxon>Alphaproteobacteria</taxon>
        <taxon>Acetobacterales</taxon>
        <taxon>Acetobacteraceae</taxon>
        <taxon>Lichenicola</taxon>
    </lineage>
</organism>
<dbReference type="Pfam" id="PF05045">
    <property type="entry name" value="RgpF"/>
    <property type="match status" value="1"/>
</dbReference>
<accession>A0A6M8HTB4</accession>
<evidence type="ECO:0000313" key="2">
    <source>
        <dbReference type="Proteomes" id="UP000500767"/>
    </source>
</evidence>
<dbReference type="KEGG" id="lck:HN018_16605"/>
<proteinExistence type="predicted"/>
<keyword evidence="2" id="KW-1185">Reference proteome</keyword>
<sequence length="292" mass="32467">MATKICLFSHYDARGVIAPHVIHYLKQIGTCGFTVHIALSGMTGLSDTDRTALDCIGAVAHLRPNRGLDFGAWQDLVATGCTAGATTILLANDSVFGPMQPLEPIFTRMQARDTDVWGMVESREGAWHLQSWFLCFTAAAFEAPAVERVMRLPFHEMSKTEIVLHGELGLGVAITAAGLNWDASWSPSRRRLRRLVPGNPMHLDFLSVMRSGQVPFIKVELLRDNPTAVRWVEQWRNHVGERAIFSADWIDLHLADGGRHTAPRQPRSIRTRLLYAAISRDQPEALRSLVGL</sequence>
<name>A0A6M8HTB4_9PROT</name>
<gene>
    <name evidence="1" type="ORF">HN018_16605</name>
</gene>
<dbReference type="EMBL" id="CP053708">
    <property type="protein sequence ID" value="QKE91441.1"/>
    <property type="molecule type" value="Genomic_DNA"/>
</dbReference>
<dbReference type="Proteomes" id="UP000500767">
    <property type="component" value="Chromosome"/>
</dbReference>
<dbReference type="InterPro" id="IPR007739">
    <property type="entry name" value="RgpF"/>
</dbReference>
<dbReference type="AlphaFoldDB" id="A0A6M8HTB4"/>
<evidence type="ECO:0000313" key="1">
    <source>
        <dbReference type="EMBL" id="QKE91441.1"/>
    </source>
</evidence>